<proteinExistence type="predicted"/>
<sequence length="167" mass="19146">MDLHQQLDLAGGWDQAMWILGVLVNSQLKISQQCALVAKKANSILACIRNSVASRTKEVIVPLYSALVRPRLEPCVQFWAPHYKKDMEVLECVQRRATKPVKGPEHKSYEEHLRELGLLSLEKRRLRGDLIALYNYLKGGCSQIIGRHVIRHKDKDKETIEFGEMKD</sequence>
<reference evidence="1 2" key="1">
    <citation type="submission" date="2024-06" db="EMBL/GenBank/DDBJ databases">
        <title>The draft genome of Grus japonensis, version 3.</title>
        <authorList>
            <person name="Nabeshima K."/>
            <person name="Suzuki S."/>
            <person name="Onuma M."/>
        </authorList>
    </citation>
    <scope>NUCLEOTIDE SEQUENCE [LARGE SCALE GENOMIC DNA]</scope>
    <source>
        <strain evidence="1 2">451A</strain>
    </source>
</reference>
<gene>
    <name evidence="1" type="ORF">GRJ2_000626300</name>
</gene>
<organism evidence="1 2">
    <name type="scientific">Grus japonensis</name>
    <name type="common">Japanese crane</name>
    <name type="synonym">Red-crowned crane</name>
    <dbReference type="NCBI Taxonomy" id="30415"/>
    <lineage>
        <taxon>Eukaryota</taxon>
        <taxon>Metazoa</taxon>
        <taxon>Chordata</taxon>
        <taxon>Craniata</taxon>
        <taxon>Vertebrata</taxon>
        <taxon>Euteleostomi</taxon>
        <taxon>Archelosauria</taxon>
        <taxon>Archosauria</taxon>
        <taxon>Dinosauria</taxon>
        <taxon>Saurischia</taxon>
        <taxon>Theropoda</taxon>
        <taxon>Coelurosauria</taxon>
        <taxon>Aves</taxon>
        <taxon>Neognathae</taxon>
        <taxon>Neoaves</taxon>
        <taxon>Gruiformes</taxon>
        <taxon>Gruidae</taxon>
        <taxon>Grus</taxon>
    </lineage>
</organism>
<keyword evidence="2" id="KW-1185">Reference proteome</keyword>
<evidence type="ECO:0000313" key="2">
    <source>
        <dbReference type="Proteomes" id="UP001623348"/>
    </source>
</evidence>
<protein>
    <submittedName>
        <fullName evidence="1">Uncharacterized protein</fullName>
    </submittedName>
</protein>
<dbReference type="PANTHER" id="PTHR33332">
    <property type="entry name" value="REVERSE TRANSCRIPTASE DOMAIN-CONTAINING PROTEIN"/>
    <property type="match status" value="1"/>
</dbReference>
<dbReference type="AlphaFoldDB" id="A0ABC9W8D7"/>
<accession>A0ABC9W8D7</accession>
<name>A0ABC9W8D7_GRUJA</name>
<dbReference type="EMBL" id="BAAFJT010000002">
    <property type="protein sequence ID" value="GAB0181610.1"/>
    <property type="molecule type" value="Genomic_DNA"/>
</dbReference>
<dbReference type="Proteomes" id="UP001623348">
    <property type="component" value="Unassembled WGS sequence"/>
</dbReference>
<evidence type="ECO:0000313" key="1">
    <source>
        <dbReference type="EMBL" id="GAB0181610.1"/>
    </source>
</evidence>
<comment type="caution">
    <text evidence="1">The sequence shown here is derived from an EMBL/GenBank/DDBJ whole genome shotgun (WGS) entry which is preliminary data.</text>
</comment>